<name>A0A645HDV3_9ZZZZ</name>
<comment type="caution">
    <text evidence="1">The sequence shown here is derived from an EMBL/GenBank/DDBJ whole genome shotgun (WGS) entry which is preliminary data.</text>
</comment>
<reference evidence="1" key="1">
    <citation type="submission" date="2019-08" db="EMBL/GenBank/DDBJ databases">
        <authorList>
            <person name="Kucharzyk K."/>
            <person name="Murdoch R.W."/>
            <person name="Higgins S."/>
            <person name="Loffler F."/>
        </authorList>
    </citation>
    <scope>NUCLEOTIDE SEQUENCE</scope>
</reference>
<gene>
    <name evidence="1" type="ORF">SDC9_184051</name>
</gene>
<dbReference type="AlphaFoldDB" id="A0A645HDV3"/>
<protein>
    <submittedName>
        <fullName evidence="1">Uncharacterized protein</fullName>
    </submittedName>
</protein>
<organism evidence="1">
    <name type="scientific">bioreactor metagenome</name>
    <dbReference type="NCBI Taxonomy" id="1076179"/>
    <lineage>
        <taxon>unclassified sequences</taxon>
        <taxon>metagenomes</taxon>
        <taxon>ecological metagenomes</taxon>
    </lineage>
</organism>
<accession>A0A645HDV3</accession>
<evidence type="ECO:0000313" key="1">
    <source>
        <dbReference type="EMBL" id="MPN36542.1"/>
    </source>
</evidence>
<sequence length="87" mass="10226">MVNQRLLHALRERVVTNAYVHHVTIRLHFLAFRLKPNVVGKELHVPCHAVELLQRAEVERVLLGVRLLGDARCDELRVFRQHIHRRG</sequence>
<proteinExistence type="predicted"/>
<dbReference type="EMBL" id="VSSQ01090725">
    <property type="protein sequence ID" value="MPN36542.1"/>
    <property type="molecule type" value="Genomic_DNA"/>
</dbReference>